<dbReference type="EMBL" id="QKTW01000009">
    <property type="protein sequence ID" value="PZF73764.1"/>
    <property type="molecule type" value="Genomic_DNA"/>
</dbReference>
<evidence type="ECO:0000256" key="3">
    <source>
        <dbReference type="RuleBase" id="RU363015"/>
    </source>
</evidence>
<dbReference type="InterPro" id="IPR005269">
    <property type="entry name" value="LOG"/>
</dbReference>
<dbReference type="Proteomes" id="UP000248745">
    <property type="component" value="Unassembled WGS sequence"/>
</dbReference>
<dbReference type="Gene3D" id="3.40.50.450">
    <property type="match status" value="1"/>
</dbReference>
<dbReference type="PANTHER" id="PTHR31223">
    <property type="entry name" value="LOG FAMILY PROTEIN YJL055W"/>
    <property type="match status" value="1"/>
</dbReference>
<protein>
    <recommendedName>
        <fullName evidence="3">Cytokinin riboside 5'-monophosphate phosphoribohydrolase</fullName>
        <ecNumber evidence="3">3.2.2.n1</ecNumber>
    </recommendedName>
</protein>
<name>A0A2W2B0H8_9BACT</name>
<dbReference type="NCBIfam" id="TIGR00730">
    <property type="entry name" value="Rossman fold protein, TIGR00730 family"/>
    <property type="match status" value="1"/>
</dbReference>
<dbReference type="EC" id="3.2.2.n1" evidence="3"/>
<reference evidence="4 5" key="1">
    <citation type="submission" date="2018-06" db="EMBL/GenBank/DDBJ databases">
        <title>Mucibacter soli gen. nov., sp. nov., a new member of the family Chitinophagaceae producing mucin.</title>
        <authorList>
            <person name="Kim M.-K."/>
            <person name="Park S."/>
            <person name="Kim T.-S."/>
            <person name="Joung Y."/>
            <person name="Han J.-H."/>
            <person name="Kim S.B."/>
        </authorList>
    </citation>
    <scope>NUCLEOTIDE SEQUENCE [LARGE SCALE GENOMIC DNA]</scope>
    <source>
        <strain evidence="4 5">R1-15</strain>
    </source>
</reference>
<keyword evidence="3" id="KW-0203">Cytokinin biosynthesis</keyword>
<dbReference type="RefSeq" id="WP_110997862.1">
    <property type="nucleotide sequence ID" value="NZ_QKTW01000009.1"/>
</dbReference>
<dbReference type="SUPFAM" id="SSF102405">
    <property type="entry name" value="MCP/YpsA-like"/>
    <property type="match status" value="1"/>
</dbReference>
<accession>A0A2W2B0H8</accession>
<comment type="similarity">
    <text evidence="2 3">Belongs to the LOG family.</text>
</comment>
<comment type="catalytic activity">
    <reaction evidence="1">
        <text>AMP + H2O = D-ribose 5-phosphate + adenine</text>
        <dbReference type="Rhea" id="RHEA:20129"/>
        <dbReference type="ChEBI" id="CHEBI:15377"/>
        <dbReference type="ChEBI" id="CHEBI:16708"/>
        <dbReference type="ChEBI" id="CHEBI:78346"/>
        <dbReference type="ChEBI" id="CHEBI:456215"/>
        <dbReference type="EC" id="3.2.2.4"/>
    </reaction>
</comment>
<dbReference type="InterPro" id="IPR031100">
    <property type="entry name" value="LOG_fam"/>
</dbReference>
<keyword evidence="3" id="KW-0378">Hydrolase</keyword>
<dbReference type="GO" id="GO:0008714">
    <property type="term" value="F:AMP nucleosidase activity"/>
    <property type="evidence" value="ECO:0007669"/>
    <property type="project" value="UniProtKB-EC"/>
</dbReference>
<evidence type="ECO:0000313" key="4">
    <source>
        <dbReference type="EMBL" id="PZF73764.1"/>
    </source>
</evidence>
<evidence type="ECO:0000313" key="5">
    <source>
        <dbReference type="Proteomes" id="UP000248745"/>
    </source>
</evidence>
<dbReference type="GO" id="GO:0009691">
    <property type="term" value="P:cytokinin biosynthetic process"/>
    <property type="evidence" value="ECO:0007669"/>
    <property type="project" value="UniProtKB-UniRule"/>
</dbReference>
<dbReference type="GO" id="GO:0005829">
    <property type="term" value="C:cytosol"/>
    <property type="evidence" value="ECO:0007669"/>
    <property type="project" value="TreeGrafter"/>
</dbReference>
<organism evidence="4 5">
    <name type="scientific">Taibaiella soli</name>
    <dbReference type="NCBI Taxonomy" id="1649169"/>
    <lineage>
        <taxon>Bacteria</taxon>
        <taxon>Pseudomonadati</taxon>
        <taxon>Bacteroidota</taxon>
        <taxon>Chitinophagia</taxon>
        <taxon>Chitinophagales</taxon>
        <taxon>Chitinophagaceae</taxon>
        <taxon>Taibaiella</taxon>
    </lineage>
</organism>
<dbReference type="AlphaFoldDB" id="A0A2W2B0H8"/>
<comment type="caution">
    <text evidence="4">The sequence shown here is derived from an EMBL/GenBank/DDBJ whole genome shotgun (WGS) entry which is preliminary data.</text>
</comment>
<dbReference type="OrthoDB" id="9801098at2"/>
<proteinExistence type="inferred from homology"/>
<evidence type="ECO:0000256" key="1">
    <source>
        <dbReference type="ARBA" id="ARBA00000274"/>
    </source>
</evidence>
<dbReference type="Pfam" id="PF03641">
    <property type="entry name" value="Lysine_decarbox"/>
    <property type="match status" value="1"/>
</dbReference>
<sequence length="193" mass="21280">MKSVAIFCGSSEGNHPEYKEQAYLLGKVLAGRGMRVIYGGARIGLMGAVADGALDHGGEVIGVIPEFLQTKEVAHEGLTDLIVVDTMHERKLKMHELSDAIITLPGGFGTMEELFEMLTWAQLGLHGKPIGVLNTRGFYTDLFELADRMVNSGFLKANHRDMLLNCDNIDELITEMKAYEAPELPKWISKQTT</sequence>
<keyword evidence="5" id="KW-1185">Reference proteome</keyword>
<evidence type="ECO:0000256" key="2">
    <source>
        <dbReference type="ARBA" id="ARBA00006763"/>
    </source>
</evidence>
<dbReference type="PANTHER" id="PTHR31223:SF70">
    <property type="entry name" value="LOG FAMILY PROTEIN YJL055W"/>
    <property type="match status" value="1"/>
</dbReference>
<gene>
    <name evidence="4" type="ORF">DN068_05325</name>
</gene>